<feature type="transmembrane region" description="Helical" evidence="1">
    <location>
        <begin position="269"/>
        <end position="287"/>
    </location>
</feature>
<dbReference type="InterPro" id="IPR000620">
    <property type="entry name" value="EamA_dom"/>
</dbReference>
<dbReference type="AlphaFoldDB" id="A0A418WGJ7"/>
<accession>A0A418WGJ7</accession>
<feature type="transmembrane region" description="Helical" evidence="1">
    <location>
        <begin position="99"/>
        <end position="119"/>
    </location>
</feature>
<feature type="transmembrane region" description="Helical" evidence="1">
    <location>
        <begin position="245"/>
        <end position="263"/>
    </location>
</feature>
<evidence type="ECO:0000259" key="2">
    <source>
        <dbReference type="Pfam" id="PF00892"/>
    </source>
</evidence>
<feature type="transmembrane region" description="Helical" evidence="1">
    <location>
        <begin position="126"/>
        <end position="143"/>
    </location>
</feature>
<proteinExistence type="predicted"/>
<reference evidence="3 4" key="1">
    <citation type="submission" date="2018-09" db="EMBL/GenBank/DDBJ databases">
        <authorList>
            <person name="Zhu H."/>
        </authorList>
    </citation>
    <scope>NUCLEOTIDE SEQUENCE [LARGE SCALE GENOMIC DNA]</scope>
    <source>
        <strain evidence="3 4">K1W22B-8</strain>
    </source>
</reference>
<feature type="transmembrane region" description="Helical" evidence="1">
    <location>
        <begin position="215"/>
        <end position="233"/>
    </location>
</feature>
<keyword evidence="1" id="KW-1133">Transmembrane helix</keyword>
<keyword evidence="4" id="KW-1185">Reference proteome</keyword>
<feature type="transmembrane region" description="Helical" evidence="1">
    <location>
        <begin position="185"/>
        <end position="203"/>
    </location>
</feature>
<evidence type="ECO:0000256" key="1">
    <source>
        <dbReference type="SAM" id="Phobius"/>
    </source>
</evidence>
<feature type="transmembrane region" description="Helical" evidence="1">
    <location>
        <begin position="12"/>
        <end position="34"/>
    </location>
</feature>
<name>A0A418WGJ7_9PROT</name>
<feature type="transmembrane region" description="Helical" evidence="1">
    <location>
        <begin position="40"/>
        <end position="60"/>
    </location>
</feature>
<dbReference type="InterPro" id="IPR037185">
    <property type="entry name" value="EmrE-like"/>
</dbReference>
<dbReference type="RefSeq" id="WP_119780498.1">
    <property type="nucleotide sequence ID" value="NZ_QYUK01000011.1"/>
</dbReference>
<keyword evidence="1" id="KW-0472">Membrane</keyword>
<protein>
    <submittedName>
        <fullName evidence="3">DMT family transporter</fullName>
    </submittedName>
</protein>
<dbReference type="SUPFAM" id="SSF103481">
    <property type="entry name" value="Multidrug resistance efflux transporter EmrE"/>
    <property type="match status" value="2"/>
</dbReference>
<gene>
    <name evidence="3" type="ORF">D3874_21105</name>
</gene>
<feature type="transmembrane region" description="Helical" evidence="1">
    <location>
        <begin position="155"/>
        <end position="173"/>
    </location>
</feature>
<evidence type="ECO:0000313" key="4">
    <source>
        <dbReference type="Proteomes" id="UP000284605"/>
    </source>
</evidence>
<feature type="domain" description="EamA" evidence="2">
    <location>
        <begin position="155"/>
        <end position="287"/>
    </location>
</feature>
<keyword evidence="1" id="KW-0812">Transmembrane</keyword>
<evidence type="ECO:0000313" key="3">
    <source>
        <dbReference type="EMBL" id="RJF89163.1"/>
    </source>
</evidence>
<feature type="transmembrane region" description="Helical" evidence="1">
    <location>
        <begin position="72"/>
        <end position="93"/>
    </location>
</feature>
<dbReference type="OrthoDB" id="9795732at2"/>
<dbReference type="GO" id="GO:0016020">
    <property type="term" value="C:membrane"/>
    <property type="evidence" value="ECO:0007669"/>
    <property type="project" value="InterPro"/>
</dbReference>
<dbReference type="PANTHER" id="PTHR22911:SF76">
    <property type="entry name" value="EAMA DOMAIN-CONTAINING PROTEIN"/>
    <property type="match status" value="1"/>
</dbReference>
<feature type="domain" description="EamA" evidence="2">
    <location>
        <begin position="14"/>
        <end position="143"/>
    </location>
</feature>
<dbReference type="PANTHER" id="PTHR22911">
    <property type="entry name" value="ACYL-MALONYL CONDENSING ENZYME-RELATED"/>
    <property type="match status" value="1"/>
</dbReference>
<dbReference type="EMBL" id="QYUK01000011">
    <property type="protein sequence ID" value="RJF89163.1"/>
    <property type="molecule type" value="Genomic_DNA"/>
</dbReference>
<dbReference type="Proteomes" id="UP000284605">
    <property type="component" value="Unassembled WGS sequence"/>
</dbReference>
<sequence>MTTGTARGPSGRASLLGTGAIALWAVLAVLTAQVTALPPFQITAITFGIGGVLLALANVVRGEGLALYLQPAPVWLLGLGGLFGYHALYFLALTSAPPAEASLVCYLWPLLIVLGSALLPGERLRPNHVLGALLGLGGVAFLLGPKAQFSLDAMAGYLAALAAAVTWAVYSLASRRFAGVPSGIVAGYSIGTAILATVCHLAFETWVPPGGTLGWAALAGLGLGPVGAAFLLWDIGMKRGDPRLLGALAYGAPLLSTVILVLVGKAEPTLGLGVACLAITGGAILASRRG</sequence>
<organism evidence="3 4">
    <name type="scientific">Oleomonas cavernae</name>
    <dbReference type="NCBI Taxonomy" id="2320859"/>
    <lineage>
        <taxon>Bacteria</taxon>
        <taxon>Pseudomonadati</taxon>
        <taxon>Pseudomonadota</taxon>
        <taxon>Alphaproteobacteria</taxon>
        <taxon>Acetobacterales</taxon>
        <taxon>Acetobacteraceae</taxon>
        <taxon>Oleomonas</taxon>
    </lineage>
</organism>
<comment type="caution">
    <text evidence="3">The sequence shown here is derived from an EMBL/GenBank/DDBJ whole genome shotgun (WGS) entry which is preliminary data.</text>
</comment>
<dbReference type="Pfam" id="PF00892">
    <property type="entry name" value="EamA"/>
    <property type="match status" value="2"/>
</dbReference>